<reference evidence="4" key="1">
    <citation type="submission" date="2016-10" db="EMBL/GenBank/DDBJ databases">
        <authorList>
            <person name="Varghese N."/>
        </authorList>
    </citation>
    <scope>NUCLEOTIDE SEQUENCE [LARGE SCALE GENOMIC DNA]</scope>
    <source>
        <strain evidence="4">DSM 44719</strain>
    </source>
</reference>
<dbReference type="Proteomes" id="UP000183407">
    <property type="component" value="Unassembled WGS sequence"/>
</dbReference>
<protein>
    <submittedName>
        <fullName evidence="3">Cell wall-active antibiotics response 4TMS YvqF</fullName>
    </submittedName>
</protein>
<accession>A0A1H5JC46</accession>
<dbReference type="PANTHER" id="PTHR40763">
    <property type="entry name" value="MEMBRANE PROTEIN-RELATED"/>
    <property type="match status" value="1"/>
</dbReference>
<dbReference type="AlphaFoldDB" id="A0A1H5JC46"/>
<dbReference type="InterPro" id="IPR024425">
    <property type="entry name" value="LiaF-like_C"/>
</dbReference>
<gene>
    <name evidence="3" type="ORF">SAMN04490220_8088</name>
</gene>
<evidence type="ECO:0000313" key="4">
    <source>
        <dbReference type="Proteomes" id="UP000183407"/>
    </source>
</evidence>
<feature type="domain" description="Cell wall-active antibiotics response LiaF-like C-terminal" evidence="2">
    <location>
        <begin position="115"/>
        <end position="167"/>
    </location>
</feature>
<evidence type="ECO:0000313" key="3">
    <source>
        <dbReference type="EMBL" id="SEE50019.1"/>
    </source>
</evidence>
<dbReference type="PANTHER" id="PTHR40763:SF5">
    <property type="entry name" value="MEMBRANE PROTEIN"/>
    <property type="match status" value="1"/>
</dbReference>
<dbReference type="EMBL" id="FNTL01000004">
    <property type="protein sequence ID" value="SEE50019.1"/>
    <property type="molecule type" value="Genomic_DNA"/>
</dbReference>
<sequence>MHHGSGRQTLDEGTDSYGGVMTAAGDSHELDRLRETAQVRLEKAVGDGHLTLEEYSEQAAIVWSLDADLERLRELVPVDTPPPPVSRPQSTIIGIFGDTQRSGRWSLAVKTLALLLFGDVKLDLRSAVIVARTSTITLVTVFGDSTITVPEGVHVEVGGFDLFGDRELDAGAQDPGPGAPTIRVVSYSLFGDLRVRTR</sequence>
<evidence type="ECO:0000259" key="2">
    <source>
        <dbReference type="Pfam" id="PF09922"/>
    </source>
</evidence>
<name>A0A1H5JC46_RHOJO</name>
<proteinExistence type="predicted"/>
<feature type="region of interest" description="Disordered" evidence="1">
    <location>
        <begin position="1"/>
        <end position="24"/>
    </location>
</feature>
<evidence type="ECO:0000256" key="1">
    <source>
        <dbReference type="SAM" id="MobiDB-lite"/>
    </source>
</evidence>
<organism evidence="3 4">
    <name type="scientific">Rhodococcus jostii</name>
    <dbReference type="NCBI Taxonomy" id="132919"/>
    <lineage>
        <taxon>Bacteria</taxon>
        <taxon>Bacillati</taxon>
        <taxon>Actinomycetota</taxon>
        <taxon>Actinomycetes</taxon>
        <taxon>Mycobacteriales</taxon>
        <taxon>Nocardiaceae</taxon>
        <taxon>Rhodococcus</taxon>
    </lineage>
</organism>
<dbReference type="Pfam" id="PF09922">
    <property type="entry name" value="LiaF-like_C"/>
    <property type="match status" value="1"/>
</dbReference>